<evidence type="ECO:0000313" key="9">
    <source>
        <dbReference type="Proteomes" id="UP000196027"/>
    </source>
</evidence>
<evidence type="ECO:0000256" key="3">
    <source>
        <dbReference type="ARBA" id="ARBA00022630"/>
    </source>
</evidence>
<dbReference type="Gene3D" id="3.50.50.60">
    <property type="entry name" value="FAD/NAD(P)-binding domain"/>
    <property type="match status" value="2"/>
</dbReference>
<evidence type="ECO:0000256" key="7">
    <source>
        <dbReference type="ARBA" id="ARBA00023033"/>
    </source>
</evidence>
<gene>
    <name evidence="8" type="ORF">OLMES_1695</name>
</gene>
<dbReference type="KEGG" id="ome:OLMES_1695"/>
<keyword evidence="3" id="KW-0285">Flavoprotein</keyword>
<dbReference type="AlphaFoldDB" id="A0A1Y0I6C1"/>
<sequence length="519" mass="57812">MSALPKTTSTAQHHRVIIIGTGFAGLGMAIKLKEQGENDFIVIEKESGVGGTWRVNHYPGCACDVQSHLYSYSFEPNPNWTRMFAPQPEIRGYLEGCAQKYGINPHIRFDTAVQAMHWDEQNCRWNITDHNGNAYTADVVVSGMGGLSTPAYPTIKGLDTFKGKMFHSQQWEHDYSLAGKKVAVIGTGASAIQFVPQIQGQVKELKLFQRTPPWILPKPDREITKAEQLLFKRLPGTQRAMRAAIYTMLESRVAAFAINPKLMAFAKRWALNHIRSEIKDPELRKKVTPDYTVGCKRILISNDYYRALSQQNVDVITTGIQEVTENGVITSDGKLHEVDTIIFGTGFKATDPVPANMIFGRGGKDIIESWDQGPQAYKGTTVAGYPNFYILMGPNTGLGHSSMVYMIESQIEYVLGALSIMDKRKIAALDVKEAIQNDYNNQIDAKTQGTVWNVGSCNSWYIHPVSGKNTTLWPGYTWKFRQQTKNFDLKAYRVTQRNTASTVSAETAFESALASSANA</sequence>
<comment type="cofactor">
    <cofactor evidence="1">
        <name>FAD</name>
        <dbReference type="ChEBI" id="CHEBI:57692"/>
    </cofactor>
</comment>
<dbReference type="FunFam" id="3.50.50.60:FF:000214">
    <property type="entry name" value="PROBABLE MONOOXYGENASE"/>
    <property type="match status" value="1"/>
</dbReference>
<dbReference type="PANTHER" id="PTHR42877">
    <property type="entry name" value="L-ORNITHINE N(5)-MONOOXYGENASE-RELATED"/>
    <property type="match status" value="1"/>
</dbReference>
<reference evidence="8 9" key="1">
    <citation type="submission" date="2017-05" db="EMBL/GenBank/DDBJ databases">
        <title>Genomic insights into alkan degradation activity of Oleiphilus messinensis.</title>
        <authorList>
            <person name="Kozyavkin S.A."/>
            <person name="Slesarev A.I."/>
            <person name="Golyshin P.N."/>
            <person name="Korzhenkov A."/>
            <person name="Golyshina O.N."/>
            <person name="Toshchakov S.V."/>
        </authorList>
    </citation>
    <scope>NUCLEOTIDE SEQUENCE [LARGE SCALE GENOMIC DNA]</scope>
    <source>
        <strain evidence="8 9">ME102</strain>
    </source>
</reference>
<keyword evidence="4" id="KW-0274">FAD</keyword>
<dbReference type="SUPFAM" id="SSF51905">
    <property type="entry name" value="FAD/NAD(P)-binding domain"/>
    <property type="match status" value="2"/>
</dbReference>
<dbReference type="EMBL" id="CP021425">
    <property type="protein sequence ID" value="ARU55770.1"/>
    <property type="molecule type" value="Genomic_DNA"/>
</dbReference>
<evidence type="ECO:0000256" key="4">
    <source>
        <dbReference type="ARBA" id="ARBA00022827"/>
    </source>
</evidence>
<keyword evidence="7 8" id="KW-0503">Monooxygenase</keyword>
<dbReference type="PANTHER" id="PTHR42877:SF4">
    <property type="entry name" value="FAD_NAD(P)-BINDING DOMAIN-CONTAINING PROTEIN-RELATED"/>
    <property type="match status" value="1"/>
</dbReference>
<protein>
    <submittedName>
        <fullName evidence="8">Flavin-containing monooxygenase</fullName>
    </submittedName>
</protein>
<proteinExistence type="inferred from homology"/>
<keyword evidence="6" id="KW-0560">Oxidoreductase</keyword>
<evidence type="ECO:0000256" key="1">
    <source>
        <dbReference type="ARBA" id="ARBA00001974"/>
    </source>
</evidence>
<dbReference type="InterPro" id="IPR036188">
    <property type="entry name" value="FAD/NAD-bd_sf"/>
</dbReference>
<dbReference type="OrthoDB" id="9766402at2"/>
<evidence type="ECO:0000256" key="2">
    <source>
        <dbReference type="ARBA" id="ARBA00010139"/>
    </source>
</evidence>
<dbReference type="RefSeq" id="WP_087460838.1">
    <property type="nucleotide sequence ID" value="NZ_CP021425.1"/>
</dbReference>
<dbReference type="GO" id="GO:0004499">
    <property type="term" value="F:N,N-dimethylaniline monooxygenase activity"/>
    <property type="evidence" value="ECO:0007669"/>
    <property type="project" value="InterPro"/>
</dbReference>
<dbReference type="Proteomes" id="UP000196027">
    <property type="component" value="Chromosome"/>
</dbReference>
<evidence type="ECO:0000256" key="6">
    <source>
        <dbReference type="ARBA" id="ARBA00023002"/>
    </source>
</evidence>
<evidence type="ECO:0000313" key="8">
    <source>
        <dbReference type="EMBL" id="ARU55770.1"/>
    </source>
</evidence>
<accession>A0A1Y0I6C1</accession>
<dbReference type="Pfam" id="PF00743">
    <property type="entry name" value="FMO-like"/>
    <property type="match status" value="1"/>
</dbReference>
<keyword evidence="5" id="KW-0521">NADP</keyword>
<dbReference type="InterPro" id="IPR020946">
    <property type="entry name" value="Flavin_mOase-like"/>
</dbReference>
<dbReference type="InterPro" id="IPR051209">
    <property type="entry name" value="FAD-bind_Monooxygenase_sf"/>
</dbReference>
<comment type="similarity">
    <text evidence="2">Belongs to the FAD-binding monooxygenase family.</text>
</comment>
<organism evidence="8 9">
    <name type="scientific">Oleiphilus messinensis</name>
    <dbReference type="NCBI Taxonomy" id="141451"/>
    <lineage>
        <taxon>Bacteria</taxon>
        <taxon>Pseudomonadati</taxon>
        <taxon>Pseudomonadota</taxon>
        <taxon>Gammaproteobacteria</taxon>
        <taxon>Oceanospirillales</taxon>
        <taxon>Oleiphilaceae</taxon>
        <taxon>Oleiphilus</taxon>
    </lineage>
</organism>
<dbReference type="GO" id="GO:0050661">
    <property type="term" value="F:NADP binding"/>
    <property type="evidence" value="ECO:0007669"/>
    <property type="project" value="InterPro"/>
</dbReference>
<dbReference type="GO" id="GO:0050660">
    <property type="term" value="F:flavin adenine dinucleotide binding"/>
    <property type="evidence" value="ECO:0007669"/>
    <property type="project" value="InterPro"/>
</dbReference>
<keyword evidence="9" id="KW-1185">Reference proteome</keyword>
<name>A0A1Y0I6C1_9GAMM</name>
<dbReference type="PRINTS" id="PR00419">
    <property type="entry name" value="ADXRDTASE"/>
</dbReference>
<evidence type="ECO:0000256" key="5">
    <source>
        <dbReference type="ARBA" id="ARBA00022857"/>
    </source>
</evidence>